<keyword evidence="2" id="KW-0812">Transmembrane</keyword>
<feature type="transmembrane region" description="Helical" evidence="2">
    <location>
        <begin position="669"/>
        <end position="690"/>
    </location>
</feature>
<keyword evidence="6" id="KW-1185">Reference proteome</keyword>
<dbReference type="RefSeq" id="XP_011672917.2">
    <property type="nucleotide sequence ID" value="XM_011674615.2"/>
</dbReference>
<feature type="transmembrane region" description="Helical" evidence="2">
    <location>
        <begin position="482"/>
        <end position="503"/>
    </location>
</feature>
<keyword evidence="2" id="KW-1133">Transmembrane helix</keyword>
<protein>
    <recommendedName>
        <fullName evidence="7">Nose resistant to fluoxetine protein 6</fullName>
    </recommendedName>
</protein>
<evidence type="ECO:0000256" key="2">
    <source>
        <dbReference type="SAM" id="Phobius"/>
    </source>
</evidence>
<feature type="domain" description="Nose resistant-to-fluoxetine protein N-terminal" evidence="4">
    <location>
        <begin position="2"/>
        <end position="89"/>
    </location>
</feature>
<evidence type="ECO:0000259" key="4">
    <source>
        <dbReference type="Pfam" id="PF20146"/>
    </source>
</evidence>
<dbReference type="EnsemblMetazoa" id="XM_011674615">
    <property type="protein sequence ID" value="XP_011672917"/>
    <property type="gene ID" value="LOC100892874"/>
</dbReference>
<feature type="transmembrane region" description="Helical" evidence="2">
    <location>
        <begin position="345"/>
        <end position="363"/>
    </location>
</feature>
<feature type="transmembrane region" description="Helical" evidence="2">
    <location>
        <begin position="119"/>
        <end position="141"/>
    </location>
</feature>
<feature type="transmembrane region" description="Helical" evidence="2">
    <location>
        <begin position="593"/>
        <end position="619"/>
    </location>
</feature>
<dbReference type="Proteomes" id="UP000007110">
    <property type="component" value="Unassembled WGS sequence"/>
</dbReference>
<dbReference type="GO" id="GO:0016747">
    <property type="term" value="F:acyltransferase activity, transferring groups other than amino-acyl groups"/>
    <property type="evidence" value="ECO:0007669"/>
    <property type="project" value="InterPro"/>
</dbReference>
<proteinExistence type="predicted"/>
<evidence type="ECO:0000313" key="5">
    <source>
        <dbReference type="EnsemblMetazoa" id="XP_011672917"/>
    </source>
</evidence>
<name>A0A7M7LW42_STRPU</name>
<dbReference type="Pfam" id="PF20146">
    <property type="entry name" value="NRF"/>
    <property type="match status" value="1"/>
</dbReference>
<feature type="transmembrane region" description="Helical" evidence="2">
    <location>
        <begin position="384"/>
        <end position="403"/>
    </location>
</feature>
<evidence type="ECO:0000313" key="6">
    <source>
        <dbReference type="Proteomes" id="UP000007110"/>
    </source>
</evidence>
<feature type="transmembrane region" description="Helical" evidence="2">
    <location>
        <begin position="640"/>
        <end position="663"/>
    </location>
</feature>
<feature type="transmembrane region" description="Helical" evidence="2">
    <location>
        <begin position="453"/>
        <end position="475"/>
    </location>
</feature>
<dbReference type="PANTHER" id="PTHR11161:SF0">
    <property type="entry name" value="O-ACYLTRANSFERASE LIKE PROTEIN"/>
    <property type="match status" value="1"/>
</dbReference>
<dbReference type="AlphaFoldDB" id="A0A7M7LW42"/>
<evidence type="ECO:0008006" key="7">
    <source>
        <dbReference type="Google" id="ProtNLM"/>
    </source>
</evidence>
<feature type="region of interest" description="Disordered" evidence="1">
    <location>
        <begin position="172"/>
        <end position="196"/>
    </location>
</feature>
<reference evidence="5" key="2">
    <citation type="submission" date="2021-01" db="UniProtKB">
        <authorList>
            <consortium name="EnsemblMetazoa"/>
        </authorList>
    </citation>
    <scope>IDENTIFICATION</scope>
</reference>
<evidence type="ECO:0000259" key="3">
    <source>
        <dbReference type="Pfam" id="PF01757"/>
    </source>
</evidence>
<organism evidence="5 6">
    <name type="scientific">Strongylocentrotus purpuratus</name>
    <name type="common">Purple sea urchin</name>
    <dbReference type="NCBI Taxonomy" id="7668"/>
    <lineage>
        <taxon>Eukaryota</taxon>
        <taxon>Metazoa</taxon>
        <taxon>Echinodermata</taxon>
        <taxon>Eleutherozoa</taxon>
        <taxon>Echinozoa</taxon>
        <taxon>Echinoidea</taxon>
        <taxon>Euechinoidea</taxon>
        <taxon>Echinacea</taxon>
        <taxon>Camarodonta</taxon>
        <taxon>Echinidea</taxon>
        <taxon>Strongylocentrotidae</taxon>
        <taxon>Strongylocentrotus</taxon>
    </lineage>
</organism>
<feature type="transmembrane region" description="Helical" evidence="2">
    <location>
        <begin position="560"/>
        <end position="581"/>
    </location>
</feature>
<dbReference type="OMA" id="PANCTVD"/>
<dbReference type="GeneID" id="100892874"/>
<dbReference type="OrthoDB" id="207378at2759"/>
<dbReference type="Pfam" id="PF01757">
    <property type="entry name" value="Acyl_transf_3"/>
    <property type="match status" value="1"/>
</dbReference>
<keyword evidence="2" id="KW-0472">Membrane</keyword>
<evidence type="ECO:0000256" key="1">
    <source>
        <dbReference type="SAM" id="MobiDB-lite"/>
    </source>
</evidence>
<dbReference type="PANTHER" id="PTHR11161">
    <property type="entry name" value="O-ACYLTRANSFERASE"/>
    <property type="match status" value="1"/>
</dbReference>
<dbReference type="KEGG" id="spu:100892874"/>
<dbReference type="InterPro" id="IPR006621">
    <property type="entry name" value="Nose-resist-to-fluoxetine_N"/>
</dbReference>
<feature type="domain" description="Acyltransferase 3" evidence="3">
    <location>
        <begin position="296"/>
        <end position="690"/>
    </location>
</feature>
<feature type="transmembrane region" description="Helical" evidence="2">
    <location>
        <begin position="294"/>
        <end position="315"/>
    </location>
</feature>
<dbReference type="InParanoid" id="A0A7M7LW42"/>
<reference evidence="6" key="1">
    <citation type="submission" date="2015-02" db="EMBL/GenBank/DDBJ databases">
        <title>Genome sequencing for Strongylocentrotus purpuratus.</title>
        <authorList>
            <person name="Murali S."/>
            <person name="Liu Y."/>
            <person name="Vee V."/>
            <person name="English A."/>
            <person name="Wang M."/>
            <person name="Skinner E."/>
            <person name="Han Y."/>
            <person name="Muzny D.M."/>
            <person name="Worley K.C."/>
            <person name="Gibbs R.A."/>
        </authorList>
    </citation>
    <scope>NUCLEOTIDE SEQUENCE</scope>
</reference>
<feature type="compositionally biased region" description="Basic and acidic residues" evidence="1">
    <location>
        <begin position="173"/>
        <end position="191"/>
    </location>
</feature>
<sequence length="708" mass="80534">MQYYRDLINGVYYADRMRASAGRIPRGAQYTGTLKDLGNIWLCTSTLKNETSNVPQFNGKYCPSAIRDTGIILGSCWPDSCSEMDVNSISSLFWSEVVKVEPFMYFDCQERRPWTTADIGFSVAMCFFALMVGLGSFYEVFLQKLVIDKMKGNDKQNKVHTTNVKNTMETQFEADHESEHALSHASDRVSDHITSSADWEERKVEVIAKTEEEMEGGARINGGFKVDGEETPTDVTEVKKVPFKMEDAEDGDAGGKPPKCNLKWALLHAIMISFSIVSNCKKVLRAKKTKDTMAVINGLRVLSIFWVMLCHSLQYTATYRTGNPLQAIDVIVDHMAFNGVTSGSYSVDTFFVLSGFLVGYMTLKRIDDKTLESAGSWVMFYFHRWWRLTPVYMAAMGIWALWWPHFGDGRSVMADETYDFYQGWCRKQWWTHPLYINNIYPWPNVYNNACMRWSWYLACDMQFFIISPIILIILYKNVKAGMALVTTVLLVSLGSLFGVSWYYGYPINGQPLYNDHVPDPPDADVAYTKPYTRIPPYLVGLVLGYFIFKLRGERVKISKYIAVTGWILALASLFAIVYGTWSGSDRYVPQIEAVIYLTFTRVGWGVAICWIIFACLQGYGGPVGVFLEWSFWIPLGRLSYCIYLVHPIVMYSVIFTQQVLFHFTYVSVAYLYVGNVVFSCAAALILSLLVEGPIMGLEKVMFGKFKRS</sequence>
<accession>A0A7M7LW42</accession>
<dbReference type="InterPro" id="IPR052728">
    <property type="entry name" value="O2_lipid_transport_reg"/>
</dbReference>
<dbReference type="InterPro" id="IPR002656">
    <property type="entry name" value="Acyl_transf_3_dom"/>
</dbReference>
<feature type="transmembrane region" description="Helical" evidence="2">
    <location>
        <begin position="530"/>
        <end position="548"/>
    </location>
</feature>